<comment type="caution">
    <text evidence="2">The sequence shown here is derived from an EMBL/GenBank/DDBJ whole genome shotgun (WGS) entry which is preliminary data.</text>
</comment>
<name>A0A1G2KQQ3_9BACT</name>
<evidence type="ECO:0000313" key="3">
    <source>
        <dbReference type="Proteomes" id="UP000179023"/>
    </source>
</evidence>
<sequence length="197" mass="22706">MKPVFIGIAGGTGSGKSTFCTAIHDKYPDTVGFVHLDDYFKPSTEVPKFEGMENWDHPDALDFNKLAQNLSELTQGKSVIINTKSGRFNPDFPNTGKRIPIEFLSKPIMLVEGFLVLWDKKVRVFFTTSIWFDLEHNTRWARRVWFKGPIYEEKVLIPMHKKFVEPTKQYAEHVIDVSNLTKEQVLEKVEKIVLAFL</sequence>
<protein>
    <recommendedName>
        <fullName evidence="1">Phosphoribulokinase/uridine kinase domain-containing protein</fullName>
    </recommendedName>
</protein>
<dbReference type="SUPFAM" id="SSF52540">
    <property type="entry name" value="P-loop containing nucleoside triphosphate hydrolases"/>
    <property type="match status" value="1"/>
</dbReference>
<dbReference type="STRING" id="1802270.A3C07_02030"/>
<organism evidence="2 3">
    <name type="scientific">Candidatus Sungbacteria bacterium RIFCSPHIGHO2_02_FULL_47_11</name>
    <dbReference type="NCBI Taxonomy" id="1802270"/>
    <lineage>
        <taxon>Bacteria</taxon>
        <taxon>Candidatus Sungiibacteriota</taxon>
    </lineage>
</organism>
<dbReference type="PRINTS" id="PR00988">
    <property type="entry name" value="URIDINKINASE"/>
</dbReference>
<proteinExistence type="predicted"/>
<dbReference type="GO" id="GO:0016301">
    <property type="term" value="F:kinase activity"/>
    <property type="evidence" value="ECO:0007669"/>
    <property type="project" value="InterPro"/>
</dbReference>
<dbReference type="InterPro" id="IPR006083">
    <property type="entry name" value="PRK/URK"/>
</dbReference>
<dbReference type="Pfam" id="PF00485">
    <property type="entry name" value="PRK"/>
    <property type="match status" value="1"/>
</dbReference>
<evidence type="ECO:0000313" key="2">
    <source>
        <dbReference type="EMBL" id="OHA00801.1"/>
    </source>
</evidence>
<dbReference type="Proteomes" id="UP000179023">
    <property type="component" value="Unassembled WGS sequence"/>
</dbReference>
<dbReference type="GO" id="GO:0005524">
    <property type="term" value="F:ATP binding"/>
    <property type="evidence" value="ECO:0007669"/>
    <property type="project" value="InterPro"/>
</dbReference>
<dbReference type="EMBL" id="MHQI01000006">
    <property type="protein sequence ID" value="OHA00801.1"/>
    <property type="molecule type" value="Genomic_DNA"/>
</dbReference>
<dbReference type="PANTHER" id="PTHR10285">
    <property type="entry name" value="URIDINE KINASE"/>
    <property type="match status" value="1"/>
</dbReference>
<dbReference type="InterPro" id="IPR027417">
    <property type="entry name" value="P-loop_NTPase"/>
</dbReference>
<accession>A0A1G2KQQ3</accession>
<reference evidence="2 3" key="1">
    <citation type="journal article" date="2016" name="Nat. Commun.">
        <title>Thousands of microbial genomes shed light on interconnected biogeochemical processes in an aquifer system.</title>
        <authorList>
            <person name="Anantharaman K."/>
            <person name="Brown C.T."/>
            <person name="Hug L.A."/>
            <person name="Sharon I."/>
            <person name="Castelle C.J."/>
            <person name="Probst A.J."/>
            <person name="Thomas B.C."/>
            <person name="Singh A."/>
            <person name="Wilkins M.J."/>
            <person name="Karaoz U."/>
            <person name="Brodie E.L."/>
            <person name="Williams K.H."/>
            <person name="Hubbard S.S."/>
            <person name="Banfield J.F."/>
        </authorList>
    </citation>
    <scope>NUCLEOTIDE SEQUENCE [LARGE SCALE GENOMIC DNA]</scope>
</reference>
<feature type="domain" description="Phosphoribulokinase/uridine kinase" evidence="1">
    <location>
        <begin position="5"/>
        <end position="145"/>
    </location>
</feature>
<dbReference type="Gene3D" id="3.40.50.300">
    <property type="entry name" value="P-loop containing nucleotide triphosphate hydrolases"/>
    <property type="match status" value="1"/>
</dbReference>
<dbReference type="AlphaFoldDB" id="A0A1G2KQQ3"/>
<gene>
    <name evidence="2" type="ORF">A3C07_02030</name>
</gene>
<evidence type="ECO:0000259" key="1">
    <source>
        <dbReference type="Pfam" id="PF00485"/>
    </source>
</evidence>